<accession>A0A8C7F1N0</accession>
<dbReference type="RefSeq" id="XP_020346862.1">
    <property type="nucleotide sequence ID" value="XM_020491273.2"/>
</dbReference>
<dbReference type="GeneID" id="109896861"/>
<keyword evidence="3" id="KW-1185">Reference proteome</keyword>
<evidence type="ECO:0000313" key="2">
    <source>
        <dbReference type="Ensembl" id="ENSOKIP00005007140.1"/>
    </source>
</evidence>
<feature type="compositionally biased region" description="Polar residues" evidence="1">
    <location>
        <begin position="302"/>
        <end position="325"/>
    </location>
</feature>
<dbReference type="Proteomes" id="UP000694557">
    <property type="component" value="Unassembled WGS sequence"/>
</dbReference>
<feature type="region of interest" description="Disordered" evidence="1">
    <location>
        <begin position="554"/>
        <end position="592"/>
    </location>
</feature>
<dbReference type="Ensembl" id="ENSOKIT00005007621.1">
    <property type="protein sequence ID" value="ENSOKIP00005007140.1"/>
    <property type="gene ID" value="ENSOKIG00005003265.1"/>
</dbReference>
<dbReference type="InterPro" id="IPR021281">
    <property type="entry name" value="SNAPC2"/>
</dbReference>
<feature type="compositionally biased region" description="Polar residues" evidence="1">
    <location>
        <begin position="558"/>
        <end position="584"/>
    </location>
</feature>
<organism evidence="2 3">
    <name type="scientific">Oncorhynchus kisutch</name>
    <name type="common">Coho salmon</name>
    <name type="synonym">Salmo kisutch</name>
    <dbReference type="NCBI Taxonomy" id="8019"/>
    <lineage>
        <taxon>Eukaryota</taxon>
        <taxon>Metazoa</taxon>
        <taxon>Chordata</taxon>
        <taxon>Craniata</taxon>
        <taxon>Vertebrata</taxon>
        <taxon>Euteleostomi</taxon>
        <taxon>Actinopterygii</taxon>
        <taxon>Neopterygii</taxon>
        <taxon>Teleostei</taxon>
        <taxon>Protacanthopterygii</taxon>
        <taxon>Salmoniformes</taxon>
        <taxon>Salmonidae</taxon>
        <taxon>Salmoninae</taxon>
        <taxon>Oncorhynchus</taxon>
    </lineage>
</organism>
<feature type="region of interest" description="Disordered" evidence="1">
    <location>
        <begin position="277"/>
        <end position="361"/>
    </location>
</feature>
<feature type="region of interest" description="Disordered" evidence="1">
    <location>
        <begin position="204"/>
        <end position="249"/>
    </location>
</feature>
<sequence length="623" mass="65752">MKPPSRSRIQPTRYVNKKTEKTVSKRKPKFACTGWSRTEQQVLLRCLNKQNKMTGGIHGAIDLEALHEKLPKQSREEIQSQLESLMMRVLRAVVGQVKKQRSEQKAALKPIQLWAELAHDMAGALEEPITSAFAQMLVISATEPGSLTNSDPPREDYLPKQQRSNFKTIPPRPIPTPISQKNPAPSGVSNSPIVFNIASTPQPPPAVSVPVSGVPATQPSTINPGSGASKQRGRTTTPASTVGALPQPGCSNSSILSQIQEGSAISTLLTVPMPVQSLSASSSGPTTTLQSQSVAQGGAHGQTMSNVPSTQLAVMSSPASADVSKQQQPSAAASSIRPQPQHPGAGPRKSKHADENTPRYTGLGSIVDFEKIYRFLSTVHVQSECFKLTPMESAIILDLLMSLPEELPLLDCARLQHHLLQVHERFSAPVPKVTQEGTGTGRPWSSAAGDQRRQDGATDGGAILVAVTTPPSLDAGDKVGAPLQVQQGSQLEGGRGVAISGIPDGLGSDGMECTSTNQGVAATVVPANLVAVCSNSVAKDGAVPLQGNTEERAGTETVAPSQGNGQAQGQTPSTNDTSAKSGKATQRKSDWEKAGLCPLNPFMVPLKLLARKQIQSLDEVVLQ</sequence>
<feature type="compositionally biased region" description="Polar residues" evidence="1">
    <location>
        <begin position="217"/>
        <end position="240"/>
    </location>
</feature>
<dbReference type="AlphaFoldDB" id="A0A8C7F1N0"/>
<feature type="region of interest" description="Disordered" evidence="1">
    <location>
        <begin position="432"/>
        <end position="455"/>
    </location>
</feature>
<reference evidence="2" key="1">
    <citation type="submission" date="2025-08" db="UniProtKB">
        <authorList>
            <consortium name="Ensembl"/>
        </authorList>
    </citation>
    <scope>IDENTIFICATION</scope>
</reference>
<dbReference type="KEGG" id="oki:109896861"/>
<dbReference type="PANTHER" id="PTHR15132:SF1">
    <property type="entry name" value="SNRNA-ACTIVATING PROTEIN COMPLEX SUBUNIT 2"/>
    <property type="match status" value="1"/>
</dbReference>
<dbReference type="CTD" id="6618"/>
<evidence type="ECO:0000313" key="3">
    <source>
        <dbReference type="Proteomes" id="UP000694557"/>
    </source>
</evidence>
<gene>
    <name evidence="2" type="primary">snapc2</name>
</gene>
<protein>
    <recommendedName>
        <fullName evidence="4">snRNA-activating protein complex subunit 2</fullName>
    </recommendedName>
</protein>
<dbReference type="PANTHER" id="PTHR15132">
    <property type="entry name" value="SNRNA-ACTIVATING PROTEIN COMPLEX SUBUNIT 2"/>
    <property type="match status" value="1"/>
</dbReference>
<feature type="compositionally biased region" description="Polar residues" evidence="1">
    <location>
        <begin position="179"/>
        <end position="189"/>
    </location>
</feature>
<dbReference type="Pfam" id="PF11035">
    <property type="entry name" value="SNAPC2"/>
    <property type="match status" value="1"/>
</dbReference>
<evidence type="ECO:0008006" key="4">
    <source>
        <dbReference type="Google" id="ProtNLM"/>
    </source>
</evidence>
<feature type="compositionally biased region" description="Polar residues" evidence="1">
    <location>
        <begin position="277"/>
        <end position="295"/>
    </location>
</feature>
<name>A0A8C7F1N0_ONCKI</name>
<proteinExistence type="predicted"/>
<dbReference type="GeneTree" id="ENSGT00390000017407"/>
<dbReference type="GO" id="GO:0016251">
    <property type="term" value="F:RNA polymerase II general transcription initiation factor activity"/>
    <property type="evidence" value="ECO:0007669"/>
    <property type="project" value="InterPro"/>
</dbReference>
<evidence type="ECO:0000256" key="1">
    <source>
        <dbReference type="SAM" id="MobiDB-lite"/>
    </source>
</evidence>
<feature type="region of interest" description="Disordered" evidence="1">
    <location>
        <begin position="1"/>
        <end position="27"/>
    </location>
</feature>
<dbReference type="GO" id="GO:0009301">
    <property type="term" value="P:snRNA transcription"/>
    <property type="evidence" value="ECO:0007669"/>
    <property type="project" value="InterPro"/>
</dbReference>
<feature type="compositionally biased region" description="Low complexity" evidence="1">
    <location>
        <begin position="326"/>
        <end position="339"/>
    </location>
</feature>
<dbReference type="GO" id="GO:0016604">
    <property type="term" value="C:nuclear body"/>
    <property type="evidence" value="ECO:0007669"/>
    <property type="project" value="TreeGrafter"/>
</dbReference>
<reference evidence="2" key="2">
    <citation type="submission" date="2025-09" db="UniProtKB">
        <authorList>
            <consortium name="Ensembl"/>
        </authorList>
    </citation>
    <scope>IDENTIFICATION</scope>
</reference>
<feature type="region of interest" description="Disordered" evidence="1">
    <location>
        <begin position="144"/>
        <end position="189"/>
    </location>
</feature>